<feature type="compositionally biased region" description="Basic residues" evidence="1">
    <location>
        <begin position="182"/>
        <end position="199"/>
    </location>
</feature>
<name>A0A6J2VPB0_CHACN</name>
<feature type="compositionally biased region" description="Basic residues" evidence="1">
    <location>
        <begin position="144"/>
        <end position="165"/>
    </location>
</feature>
<feature type="compositionally biased region" description="Polar residues" evidence="1">
    <location>
        <begin position="167"/>
        <end position="176"/>
    </location>
</feature>
<dbReference type="GeneID" id="115814812"/>
<proteinExistence type="predicted"/>
<dbReference type="Pfam" id="PF15692">
    <property type="entry name" value="NKAP"/>
    <property type="match status" value="1"/>
</dbReference>
<keyword evidence="2" id="KW-1185">Reference proteome</keyword>
<dbReference type="OrthoDB" id="10055694at2759"/>
<accession>A0A6J2VPB0</accession>
<dbReference type="Proteomes" id="UP000504632">
    <property type="component" value="Chromosome 6"/>
</dbReference>
<evidence type="ECO:0000256" key="1">
    <source>
        <dbReference type="SAM" id="MobiDB-lite"/>
    </source>
</evidence>
<organism evidence="2 3">
    <name type="scientific">Chanos chanos</name>
    <name type="common">Milkfish</name>
    <name type="synonym">Mugil chanos</name>
    <dbReference type="NCBI Taxonomy" id="29144"/>
    <lineage>
        <taxon>Eukaryota</taxon>
        <taxon>Metazoa</taxon>
        <taxon>Chordata</taxon>
        <taxon>Craniata</taxon>
        <taxon>Vertebrata</taxon>
        <taxon>Euteleostomi</taxon>
        <taxon>Actinopterygii</taxon>
        <taxon>Neopterygii</taxon>
        <taxon>Teleostei</taxon>
        <taxon>Ostariophysi</taxon>
        <taxon>Gonorynchiformes</taxon>
        <taxon>Chanidae</taxon>
        <taxon>Chanos</taxon>
    </lineage>
</organism>
<dbReference type="InterPro" id="IPR043407">
    <property type="entry name" value="Nkap_D1"/>
</dbReference>
<dbReference type="InParanoid" id="A0A6J2VPB0"/>
<gene>
    <name evidence="3" type="primary">nkapd1</name>
</gene>
<evidence type="ECO:0000313" key="2">
    <source>
        <dbReference type="Proteomes" id="UP000504632"/>
    </source>
</evidence>
<dbReference type="CTD" id="55216"/>
<dbReference type="PANTHER" id="PTHR46940">
    <property type="entry name" value="NKAP DOMAIN-CONTAINING 1"/>
    <property type="match status" value="1"/>
</dbReference>
<dbReference type="FunCoup" id="A0A6J2VPB0">
    <property type="interactions" value="383"/>
</dbReference>
<feature type="region of interest" description="Disordered" evidence="1">
    <location>
        <begin position="117"/>
        <end position="262"/>
    </location>
</feature>
<dbReference type="AlphaFoldDB" id="A0A6J2VPB0"/>
<dbReference type="PANTHER" id="PTHR46940:SF1">
    <property type="entry name" value="NKAP DOMAIN CONTAINING 1"/>
    <property type="match status" value="1"/>
</dbReference>
<feature type="compositionally biased region" description="Basic and acidic residues" evidence="1">
    <location>
        <begin position="248"/>
        <end position="262"/>
    </location>
</feature>
<dbReference type="RefSeq" id="XP_030633629.1">
    <property type="nucleotide sequence ID" value="XM_030777769.1"/>
</dbReference>
<evidence type="ECO:0000313" key="3">
    <source>
        <dbReference type="RefSeq" id="XP_030633629.1"/>
    </source>
</evidence>
<reference evidence="3" key="1">
    <citation type="submission" date="2025-08" db="UniProtKB">
        <authorList>
            <consortium name="RefSeq"/>
        </authorList>
    </citation>
    <scope>IDENTIFICATION</scope>
</reference>
<protein>
    <submittedName>
        <fullName evidence="3">Uncharacterized protein NKAPD1</fullName>
    </submittedName>
</protein>
<sequence>MSWVPLGKTLLRNVIRHTDAHNKIQEESEMWKLRDMEKQATSAAPSKHRLKTDKHLSRGHMHCDRYLDESAVSTQTSREEKEARYWTRKLYEFESNDPDRWGHSGFKELYPEEFKTDSEEGCTDEENIQRKLKKCKSSRDSDKRKRSKKSTKKKKKKKEKKKRRTAGSDSESCSSTEDNDKRKQKRKSGKSKRRRKRTDRGKGKTEDSSTNNSDSEESRETGSRTPRKRYKSDTDAPSEPPKKRRKDWKVGNEERSEESSED</sequence>